<keyword evidence="1" id="KW-0472">Membrane</keyword>
<accession>A0A2X1BFW0</accession>
<feature type="transmembrane region" description="Helical" evidence="1">
    <location>
        <begin position="22"/>
        <end position="41"/>
    </location>
</feature>
<dbReference type="RefSeq" id="WP_112118877.1">
    <property type="nucleotide sequence ID" value="NZ_UAQE01000007.1"/>
</dbReference>
<keyword evidence="1" id="KW-0812">Transmembrane</keyword>
<reference evidence="2 3" key="1">
    <citation type="submission" date="2018-06" db="EMBL/GenBank/DDBJ databases">
        <authorList>
            <consortium name="Pathogen Informatics"/>
            <person name="Doyle S."/>
        </authorList>
    </citation>
    <scope>NUCLEOTIDE SEQUENCE [LARGE SCALE GENOMIC DNA]</scope>
    <source>
        <strain evidence="2 3">NCTC7582</strain>
    </source>
</reference>
<evidence type="ECO:0000313" key="3">
    <source>
        <dbReference type="Proteomes" id="UP000251431"/>
    </source>
</evidence>
<name>A0A2X1BFW0_9BACI</name>
<gene>
    <name evidence="2" type="ORF">NCTC7582_05165</name>
</gene>
<proteinExistence type="predicted"/>
<dbReference type="AlphaFoldDB" id="A0A2X1BFW0"/>
<sequence length="65" mass="7312">MNMNANVDELRSLVKNTSKRNILIRSLVFCTVTVALAPAFLRHPIDTIKEYIKDLASTNNSKNHA</sequence>
<evidence type="ECO:0000256" key="1">
    <source>
        <dbReference type="SAM" id="Phobius"/>
    </source>
</evidence>
<protein>
    <submittedName>
        <fullName evidence="2">Uncharacterized protein</fullName>
    </submittedName>
</protein>
<keyword evidence="1" id="KW-1133">Transmembrane helix</keyword>
<organism evidence="2 3">
    <name type="scientific">Lysinibacillus capsici</name>
    <dbReference type="NCBI Taxonomy" id="2115968"/>
    <lineage>
        <taxon>Bacteria</taxon>
        <taxon>Bacillati</taxon>
        <taxon>Bacillota</taxon>
        <taxon>Bacilli</taxon>
        <taxon>Bacillales</taxon>
        <taxon>Bacillaceae</taxon>
        <taxon>Lysinibacillus</taxon>
    </lineage>
</organism>
<dbReference type="Proteomes" id="UP000251431">
    <property type="component" value="Unassembled WGS sequence"/>
</dbReference>
<dbReference type="EMBL" id="UAQE01000007">
    <property type="protein sequence ID" value="SPU40621.1"/>
    <property type="molecule type" value="Genomic_DNA"/>
</dbReference>
<evidence type="ECO:0000313" key="2">
    <source>
        <dbReference type="EMBL" id="SPU40621.1"/>
    </source>
</evidence>